<evidence type="ECO:0000256" key="1">
    <source>
        <dbReference type="ARBA" id="ARBA00004442"/>
    </source>
</evidence>
<evidence type="ECO:0000259" key="8">
    <source>
        <dbReference type="Pfam" id="PF14322"/>
    </source>
</evidence>
<evidence type="ECO:0000256" key="3">
    <source>
        <dbReference type="ARBA" id="ARBA00022729"/>
    </source>
</evidence>
<dbReference type="Pfam" id="PF07980">
    <property type="entry name" value="SusD_RagB"/>
    <property type="match status" value="1"/>
</dbReference>
<dbReference type="InterPro" id="IPR011990">
    <property type="entry name" value="TPR-like_helical_dom_sf"/>
</dbReference>
<dbReference type="Gene3D" id="1.25.40.390">
    <property type="match status" value="1"/>
</dbReference>
<dbReference type="SUPFAM" id="SSF48452">
    <property type="entry name" value="TPR-like"/>
    <property type="match status" value="1"/>
</dbReference>
<dbReference type="Proteomes" id="UP000286063">
    <property type="component" value="Unassembled WGS sequence"/>
</dbReference>
<reference evidence="9 10" key="1">
    <citation type="submission" date="2018-08" db="EMBL/GenBank/DDBJ databases">
        <title>A genome reference for cultivated species of the human gut microbiota.</title>
        <authorList>
            <person name="Zou Y."/>
            <person name="Xue W."/>
            <person name="Luo G."/>
        </authorList>
    </citation>
    <scope>NUCLEOTIDE SEQUENCE [LARGE SCALE GENOMIC DNA]</scope>
    <source>
        <strain evidence="9 10">OF02-7</strain>
    </source>
</reference>
<comment type="similarity">
    <text evidence="2">Belongs to the SusD family.</text>
</comment>
<feature type="domain" description="RagB/SusD" evidence="7">
    <location>
        <begin position="401"/>
        <end position="526"/>
    </location>
</feature>
<dbReference type="InterPro" id="IPR012944">
    <property type="entry name" value="SusD_RagB_dom"/>
</dbReference>
<dbReference type="AlphaFoldDB" id="A0A413IJD5"/>
<dbReference type="EMBL" id="QSCR01000037">
    <property type="protein sequence ID" value="RGY13331.1"/>
    <property type="molecule type" value="Genomic_DNA"/>
</dbReference>
<feature type="chain" id="PRO_5019506271" evidence="6">
    <location>
        <begin position="21"/>
        <end position="530"/>
    </location>
</feature>
<proteinExistence type="inferred from homology"/>
<evidence type="ECO:0000256" key="2">
    <source>
        <dbReference type="ARBA" id="ARBA00006275"/>
    </source>
</evidence>
<name>A0A413IJD5_9BACT</name>
<dbReference type="RefSeq" id="WP_117775554.1">
    <property type="nucleotide sequence ID" value="NZ_QSCR01000037.1"/>
</dbReference>
<accession>A0A413IJD5</accession>
<dbReference type="Pfam" id="PF14322">
    <property type="entry name" value="SusD-like_3"/>
    <property type="match status" value="1"/>
</dbReference>
<feature type="domain" description="SusD-like N-terminal" evidence="8">
    <location>
        <begin position="18"/>
        <end position="185"/>
    </location>
</feature>
<keyword evidence="3 6" id="KW-0732">Signal</keyword>
<keyword evidence="4" id="KW-0472">Membrane</keyword>
<sequence length="530" mass="61396">MKKILILLLFVPLFSCNDWLTVEPEDSVTFVNYFKNEEELKALHNGIASYMKNICVGDQPQFYNSLDADNIKWTYQGFWTLDPDTYLPEESMVLNVSWANFYEAIYMANVIIENEYRFENISKERAEFWLGQAHFSKAMTYFRLAQIWGDAPISKGSESIAPEGKRPALEVLEEAAKEAKLALTLPTYDQLRDVDGKQITSKQYASLGTVNTLLANIYAWMGGLTHEEKYWKEAESYASEVIEGRAGAYDLESIDGLITNVFGKARSSVETIFCIDNDPIDIDRQYETRFKAELPGQMLMTYPYTTTDESAIALLAEDYWDDYTKIYVETVESIYPDENDARRREFWYQLGELTYPLTEWDDEVGDFVEVGREASPCAHIAKWRDVIIQENTQFVQDRPVIATDGDWIVWRLADLILLRAECRANLGLTTAVDDLNRVRARAELTDYDGPTDKESLRQEVFDERRRELFGEGQFYFDIVRNGYYKKYLRGKFQELTDQDIKNGALYAPVSSGAFEKNTLMTQNTYWQWQK</sequence>
<dbReference type="InterPro" id="IPR033985">
    <property type="entry name" value="SusD-like_N"/>
</dbReference>
<evidence type="ECO:0000256" key="5">
    <source>
        <dbReference type="ARBA" id="ARBA00023237"/>
    </source>
</evidence>
<evidence type="ECO:0000256" key="6">
    <source>
        <dbReference type="SAM" id="SignalP"/>
    </source>
</evidence>
<protein>
    <submittedName>
        <fullName evidence="9">RagB/SusD family nutrient uptake outer membrane protein</fullName>
    </submittedName>
</protein>
<evidence type="ECO:0000313" key="9">
    <source>
        <dbReference type="EMBL" id="RGY13331.1"/>
    </source>
</evidence>
<keyword evidence="5" id="KW-0998">Cell outer membrane</keyword>
<comment type="subcellular location">
    <subcellularLocation>
        <location evidence="1">Cell outer membrane</location>
    </subcellularLocation>
</comment>
<dbReference type="OrthoDB" id="9773740at2"/>
<evidence type="ECO:0000313" key="10">
    <source>
        <dbReference type="Proteomes" id="UP000286063"/>
    </source>
</evidence>
<feature type="signal peptide" evidence="6">
    <location>
        <begin position="1"/>
        <end position="20"/>
    </location>
</feature>
<dbReference type="GO" id="GO:0009279">
    <property type="term" value="C:cell outer membrane"/>
    <property type="evidence" value="ECO:0007669"/>
    <property type="project" value="UniProtKB-SubCell"/>
</dbReference>
<evidence type="ECO:0000259" key="7">
    <source>
        <dbReference type="Pfam" id="PF07980"/>
    </source>
</evidence>
<gene>
    <name evidence="9" type="ORF">DXA50_16540</name>
</gene>
<evidence type="ECO:0000256" key="4">
    <source>
        <dbReference type="ARBA" id="ARBA00023136"/>
    </source>
</evidence>
<comment type="caution">
    <text evidence="9">The sequence shown here is derived from an EMBL/GenBank/DDBJ whole genome shotgun (WGS) entry which is preliminary data.</text>
</comment>
<organism evidence="9 10">
    <name type="scientific">Butyricimonas virosa</name>
    <dbReference type="NCBI Taxonomy" id="544645"/>
    <lineage>
        <taxon>Bacteria</taxon>
        <taxon>Pseudomonadati</taxon>
        <taxon>Bacteroidota</taxon>
        <taxon>Bacteroidia</taxon>
        <taxon>Bacteroidales</taxon>
        <taxon>Odoribacteraceae</taxon>
        <taxon>Butyricimonas</taxon>
    </lineage>
</organism>